<evidence type="ECO:0000313" key="2">
    <source>
        <dbReference type="EMBL" id="ORY03862.1"/>
    </source>
</evidence>
<keyword evidence="3" id="KW-1185">Reference proteome</keyword>
<gene>
    <name evidence="2" type="ORF">BCR34DRAFT_591447</name>
</gene>
<evidence type="ECO:0000256" key="1">
    <source>
        <dbReference type="SAM" id="MobiDB-lite"/>
    </source>
</evidence>
<protein>
    <submittedName>
        <fullName evidence="2">Uncharacterized protein</fullName>
    </submittedName>
</protein>
<feature type="compositionally biased region" description="Low complexity" evidence="1">
    <location>
        <begin position="29"/>
        <end position="59"/>
    </location>
</feature>
<organism evidence="2 3">
    <name type="scientific">Clohesyomyces aquaticus</name>
    <dbReference type="NCBI Taxonomy" id="1231657"/>
    <lineage>
        <taxon>Eukaryota</taxon>
        <taxon>Fungi</taxon>
        <taxon>Dikarya</taxon>
        <taxon>Ascomycota</taxon>
        <taxon>Pezizomycotina</taxon>
        <taxon>Dothideomycetes</taxon>
        <taxon>Pleosporomycetidae</taxon>
        <taxon>Pleosporales</taxon>
        <taxon>Lindgomycetaceae</taxon>
        <taxon>Clohesyomyces</taxon>
    </lineage>
</organism>
<proteinExistence type="predicted"/>
<dbReference type="AlphaFoldDB" id="A0A1Y1Z0Q2"/>
<accession>A0A1Y1Z0Q2</accession>
<dbReference type="EMBL" id="MCFA01000142">
    <property type="protein sequence ID" value="ORY03862.1"/>
    <property type="molecule type" value="Genomic_DNA"/>
</dbReference>
<feature type="region of interest" description="Disordered" evidence="1">
    <location>
        <begin position="1"/>
        <end position="102"/>
    </location>
</feature>
<dbReference type="Proteomes" id="UP000193144">
    <property type="component" value="Unassembled WGS sequence"/>
</dbReference>
<name>A0A1Y1Z0Q2_9PLEO</name>
<evidence type="ECO:0000313" key="3">
    <source>
        <dbReference type="Proteomes" id="UP000193144"/>
    </source>
</evidence>
<comment type="caution">
    <text evidence="2">The sequence shown here is derived from an EMBL/GenBank/DDBJ whole genome shotgun (WGS) entry which is preliminary data.</text>
</comment>
<sequence length="170" mass="18154">MLESRHGLESVDENSGKASPGTEEDDSSSTDAGATDGESAATSATAGDTAASSTASTAGVKRSREADDICSSPTPKAIRRCRSHDVKGDSEPGVLEISSASTNTKRGAYDVGLSRSLSVKKLGRKSKLHDIHRLTLRDRKRKVDPDDEKFYVHSTKSRKFSKGEAIVRET</sequence>
<reference evidence="2 3" key="1">
    <citation type="submission" date="2016-07" db="EMBL/GenBank/DDBJ databases">
        <title>Pervasive Adenine N6-methylation of Active Genes in Fungi.</title>
        <authorList>
            <consortium name="DOE Joint Genome Institute"/>
            <person name="Mondo S.J."/>
            <person name="Dannebaum R.O."/>
            <person name="Kuo R.C."/>
            <person name="Labutti K."/>
            <person name="Haridas S."/>
            <person name="Kuo A."/>
            <person name="Salamov A."/>
            <person name="Ahrendt S.R."/>
            <person name="Lipzen A."/>
            <person name="Sullivan W."/>
            <person name="Andreopoulos W.B."/>
            <person name="Clum A."/>
            <person name="Lindquist E."/>
            <person name="Daum C."/>
            <person name="Ramamoorthy G.K."/>
            <person name="Gryganskyi A."/>
            <person name="Culley D."/>
            <person name="Magnuson J.K."/>
            <person name="James T.Y."/>
            <person name="O'Malley M.A."/>
            <person name="Stajich J.E."/>
            <person name="Spatafora J.W."/>
            <person name="Visel A."/>
            <person name="Grigoriev I.V."/>
        </authorList>
    </citation>
    <scope>NUCLEOTIDE SEQUENCE [LARGE SCALE GENOMIC DNA]</scope>
    <source>
        <strain evidence="2 3">CBS 115471</strain>
    </source>
</reference>